<evidence type="ECO:0000256" key="2">
    <source>
        <dbReference type="ARBA" id="ARBA00022771"/>
    </source>
</evidence>
<comment type="caution">
    <text evidence="5">The sequence shown here is derived from an EMBL/GenBank/DDBJ whole genome shotgun (WGS) entry which is preliminary data.</text>
</comment>
<dbReference type="Pfam" id="PF13695">
    <property type="entry name" value="Zn_ribbon_3CxxC"/>
    <property type="match status" value="1"/>
</dbReference>
<keyword evidence="3" id="KW-0862">Zinc</keyword>
<proteinExistence type="predicted"/>
<keyword evidence="1" id="KW-0479">Metal-binding</keyword>
<dbReference type="EMBL" id="CAJVQA010043476">
    <property type="protein sequence ID" value="CAG8815795.1"/>
    <property type="molecule type" value="Genomic_DNA"/>
</dbReference>
<evidence type="ECO:0000313" key="6">
    <source>
        <dbReference type="Proteomes" id="UP000789759"/>
    </source>
</evidence>
<dbReference type="InterPro" id="IPR027377">
    <property type="entry name" value="ZAR1/RTP1-5-like_Znf-3CxxC"/>
</dbReference>
<keyword evidence="2" id="KW-0863">Zinc-finger</keyword>
<reference evidence="5" key="1">
    <citation type="submission" date="2021-06" db="EMBL/GenBank/DDBJ databases">
        <authorList>
            <person name="Kallberg Y."/>
            <person name="Tangrot J."/>
            <person name="Rosling A."/>
        </authorList>
    </citation>
    <scope>NUCLEOTIDE SEQUENCE</scope>
    <source>
        <strain evidence="5">FL966</strain>
    </source>
</reference>
<name>A0A9N9KAS2_9GLOM</name>
<gene>
    <name evidence="5" type="ORF">CPELLU_LOCUS19179</name>
</gene>
<dbReference type="AlphaFoldDB" id="A0A9N9KAS2"/>
<evidence type="ECO:0000256" key="1">
    <source>
        <dbReference type="ARBA" id="ARBA00022723"/>
    </source>
</evidence>
<evidence type="ECO:0000259" key="4">
    <source>
        <dbReference type="Pfam" id="PF13695"/>
    </source>
</evidence>
<feature type="non-terminal residue" evidence="5">
    <location>
        <position position="1"/>
    </location>
</feature>
<feature type="non-terminal residue" evidence="5">
    <location>
        <position position="106"/>
    </location>
</feature>
<evidence type="ECO:0000313" key="5">
    <source>
        <dbReference type="EMBL" id="CAG8815795.1"/>
    </source>
</evidence>
<accession>A0A9N9KAS2</accession>
<dbReference type="OrthoDB" id="2361746at2759"/>
<feature type="domain" description="3CxxC-type" evidence="4">
    <location>
        <begin position="21"/>
        <end position="105"/>
    </location>
</feature>
<evidence type="ECO:0000256" key="3">
    <source>
        <dbReference type="ARBA" id="ARBA00022833"/>
    </source>
</evidence>
<dbReference type="Proteomes" id="UP000789759">
    <property type="component" value="Unassembled WGS sequence"/>
</dbReference>
<sequence length="106" mass="12363">KRDDQNECGDTVLIENQKWHRVFGEWKCTNCQAHWKSGYVWILLEKFNCKANASNLVKTQDYFCQSCKKHNCNSKLGKLIRWKLLSKSSTMNDLPHLPDLCAKCKA</sequence>
<protein>
    <submittedName>
        <fullName evidence="5">5017_t:CDS:1</fullName>
    </submittedName>
</protein>
<dbReference type="GO" id="GO:0008270">
    <property type="term" value="F:zinc ion binding"/>
    <property type="evidence" value="ECO:0007669"/>
    <property type="project" value="UniProtKB-KW"/>
</dbReference>
<keyword evidence="6" id="KW-1185">Reference proteome</keyword>
<organism evidence="5 6">
    <name type="scientific">Cetraspora pellucida</name>
    <dbReference type="NCBI Taxonomy" id="1433469"/>
    <lineage>
        <taxon>Eukaryota</taxon>
        <taxon>Fungi</taxon>
        <taxon>Fungi incertae sedis</taxon>
        <taxon>Mucoromycota</taxon>
        <taxon>Glomeromycotina</taxon>
        <taxon>Glomeromycetes</taxon>
        <taxon>Diversisporales</taxon>
        <taxon>Gigasporaceae</taxon>
        <taxon>Cetraspora</taxon>
    </lineage>
</organism>